<dbReference type="InterPro" id="IPR051471">
    <property type="entry name" value="Bacterial_PTS_sugar_comp"/>
</dbReference>
<dbReference type="PANTHER" id="PTHR33799:SF1">
    <property type="entry name" value="PTS SYSTEM MANNOSE-SPECIFIC EIIAB COMPONENT-RELATED"/>
    <property type="match status" value="1"/>
</dbReference>
<evidence type="ECO:0000256" key="4">
    <source>
        <dbReference type="ARBA" id="ARBA00022597"/>
    </source>
</evidence>
<dbReference type="HOGENOM" id="CLU_123235_3_1_9"/>
<evidence type="ECO:0000256" key="3">
    <source>
        <dbReference type="ARBA" id="ARBA00022490"/>
    </source>
</evidence>
<dbReference type="OrthoDB" id="9799827at2"/>
<dbReference type="CDD" id="cd00006">
    <property type="entry name" value="PTS_IIA_man"/>
    <property type="match status" value="1"/>
</dbReference>
<dbReference type="RefSeq" id="WP_039315529.1">
    <property type="nucleotide sequence ID" value="NZ_CP006905.1"/>
</dbReference>
<feature type="domain" description="PTS EIIA type-4" evidence="8">
    <location>
        <begin position="1"/>
        <end position="121"/>
    </location>
</feature>
<sequence>MYEVLVVSHSILAKGFNEAVNMILGSEINYLGLDDDGVEIFHKRLKEKIDAIKEKNKKVLILADLFGGTPFNKALYEASLDSNVKVISGINLSMLIEAIMREKSNIDEVALEIVESTKDSIKIGIIPNNNEEDE</sequence>
<dbReference type="KEGG" id="cbv:U729_2503"/>
<evidence type="ECO:0000256" key="1">
    <source>
        <dbReference type="ARBA" id="ARBA00004496"/>
    </source>
</evidence>
<keyword evidence="10" id="KW-1185">Reference proteome</keyword>
<dbReference type="Pfam" id="PF03610">
    <property type="entry name" value="EIIA-man"/>
    <property type="match status" value="1"/>
</dbReference>
<dbReference type="InterPro" id="IPR036662">
    <property type="entry name" value="PTS_EIIA_man-typ_sf"/>
</dbReference>
<keyword evidence="4" id="KW-0762">Sugar transport</keyword>
<dbReference type="Proteomes" id="UP000030635">
    <property type="component" value="Chromosome"/>
</dbReference>
<dbReference type="eggNOG" id="COG2893">
    <property type="taxonomic scope" value="Bacteria"/>
</dbReference>
<name>A0A0A7FSI7_9CLOT</name>
<dbReference type="GO" id="GO:0009401">
    <property type="term" value="P:phosphoenolpyruvate-dependent sugar phosphotransferase system"/>
    <property type="evidence" value="ECO:0007669"/>
    <property type="project" value="UniProtKB-KW"/>
</dbReference>
<keyword evidence="3" id="KW-0963">Cytoplasm</keyword>
<keyword evidence="5" id="KW-0808">Transferase</keyword>
<gene>
    <name evidence="9" type="ORF">U729_2503</name>
</gene>
<organism evidence="9 10">
    <name type="scientific">Clostridium baratii str. Sullivan</name>
    <dbReference type="NCBI Taxonomy" id="1415775"/>
    <lineage>
        <taxon>Bacteria</taxon>
        <taxon>Bacillati</taxon>
        <taxon>Bacillota</taxon>
        <taxon>Clostridia</taxon>
        <taxon>Eubacteriales</taxon>
        <taxon>Clostridiaceae</taxon>
        <taxon>Clostridium</taxon>
    </lineage>
</organism>
<dbReference type="PANTHER" id="PTHR33799">
    <property type="entry name" value="PTS PERMEASE-RELATED-RELATED"/>
    <property type="match status" value="1"/>
</dbReference>
<dbReference type="STRING" id="1561.NPD11_529"/>
<keyword evidence="2" id="KW-0813">Transport</keyword>
<keyword evidence="6" id="KW-0598">Phosphotransferase system</keyword>
<protein>
    <submittedName>
        <fullName evidence="9">PTS system fructose IIA component family protein</fullName>
    </submittedName>
</protein>
<evidence type="ECO:0000259" key="8">
    <source>
        <dbReference type="PROSITE" id="PS51096"/>
    </source>
</evidence>
<dbReference type="EMBL" id="CP006905">
    <property type="protein sequence ID" value="AIY82609.1"/>
    <property type="molecule type" value="Genomic_DNA"/>
</dbReference>
<evidence type="ECO:0000313" key="9">
    <source>
        <dbReference type="EMBL" id="AIY82609.1"/>
    </source>
</evidence>
<evidence type="ECO:0000256" key="7">
    <source>
        <dbReference type="ARBA" id="ARBA00022777"/>
    </source>
</evidence>
<evidence type="ECO:0000256" key="6">
    <source>
        <dbReference type="ARBA" id="ARBA00022683"/>
    </source>
</evidence>
<accession>A0A0A7FSI7</accession>
<evidence type="ECO:0000256" key="2">
    <source>
        <dbReference type="ARBA" id="ARBA00022448"/>
    </source>
</evidence>
<dbReference type="AlphaFoldDB" id="A0A0A7FSI7"/>
<proteinExistence type="predicted"/>
<evidence type="ECO:0000313" key="10">
    <source>
        <dbReference type="Proteomes" id="UP000030635"/>
    </source>
</evidence>
<dbReference type="GO" id="GO:0016301">
    <property type="term" value="F:kinase activity"/>
    <property type="evidence" value="ECO:0007669"/>
    <property type="project" value="UniProtKB-KW"/>
</dbReference>
<dbReference type="Gene3D" id="3.40.50.510">
    <property type="entry name" value="Phosphotransferase system, mannose-type IIA component"/>
    <property type="match status" value="1"/>
</dbReference>
<reference evidence="9 10" key="1">
    <citation type="journal article" date="2015" name="Infect. Genet. Evol.">
        <title>Genomic sequences of six botulinum neurotoxin-producing strains representing three clostridial species illustrate the mobility and diversity of botulinum neurotoxin genes.</title>
        <authorList>
            <person name="Smith T.J."/>
            <person name="Hill K.K."/>
            <person name="Xie G."/>
            <person name="Foley B.T."/>
            <person name="Williamson C.H."/>
            <person name="Foster J.T."/>
            <person name="Johnson S.L."/>
            <person name="Chertkov O."/>
            <person name="Teshima H."/>
            <person name="Gibbons H.S."/>
            <person name="Johnsky L.A."/>
            <person name="Karavis M.A."/>
            <person name="Smith L.A."/>
        </authorList>
    </citation>
    <scope>NUCLEOTIDE SEQUENCE [LARGE SCALE GENOMIC DNA]</scope>
    <source>
        <strain evidence="9">Sullivan</strain>
    </source>
</reference>
<dbReference type="PROSITE" id="PS51096">
    <property type="entry name" value="PTS_EIIA_TYPE_4"/>
    <property type="match status" value="1"/>
</dbReference>
<evidence type="ECO:0000256" key="5">
    <source>
        <dbReference type="ARBA" id="ARBA00022679"/>
    </source>
</evidence>
<dbReference type="GO" id="GO:0016020">
    <property type="term" value="C:membrane"/>
    <property type="evidence" value="ECO:0007669"/>
    <property type="project" value="InterPro"/>
</dbReference>
<keyword evidence="7" id="KW-0418">Kinase</keyword>
<dbReference type="SUPFAM" id="SSF53062">
    <property type="entry name" value="PTS system fructose IIA component-like"/>
    <property type="match status" value="1"/>
</dbReference>
<comment type="subcellular location">
    <subcellularLocation>
        <location evidence="1">Cytoplasm</location>
    </subcellularLocation>
</comment>
<dbReference type="GO" id="GO:0005737">
    <property type="term" value="C:cytoplasm"/>
    <property type="evidence" value="ECO:0007669"/>
    <property type="project" value="UniProtKB-SubCell"/>
</dbReference>
<dbReference type="InterPro" id="IPR033887">
    <property type="entry name" value="PTS_IIA_man"/>
</dbReference>
<dbReference type="InterPro" id="IPR004701">
    <property type="entry name" value="PTS_EIIA_man-typ"/>
</dbReference>